<dbReference type="Gene3D" id="3.50.50.60">
    <property type="entry name" value="FAD/NAD(P)-binding domain"/>
    <property type="match status" value="1"/>
</dbReference>
<keyword evidence="1" id="KW-0560">Oxidoreductase</keyword>
<evidence type="ECO:0000313" key="4">
    <source>
        <dbReference type="EMBL" id="BBY95107.1"/>
    </source>
</evidence>
<dbReference type="SUPFAM" id="SSF51905">
    <property type="entry name" value="FAD/NAD(P)-binding domain"/>
    <property type="match status" value="1"/>
</dbReference>
<dbReference type="Proteomes" id="UP000465785">
    <property type="component" value="Chromosome"/>
</dbReference>
<evidence type="ECO:0000256" key="2">
    <source>
        <dbReference type="ARBA" id="ARBA00023033"/>
    </source>
</evidence>
<dbReference type="PRINTS" id="PR00420">
    <property type="entry name" value="RNGMNOXGNASE"/>
</dbReference>
<accession>A0A9W4B737</accession>
<gene>
    <name evidence="4" type="ORF">MGALJ_47760</name>
</gene>
<name>A0A9W4B737_9MYCO</name>
<dbReference type="PANTHER" id="PTHR13789">
    <property type="entry name" value="MONOOXYGENASE"/>
    <property type="match status" value="1"/>
</dbReference>
<protein>
    <recommendedName>
        <fullName evidence="3">FAD-binding domain-containing protein</fullName>
    </recommendedName>
</protein>
<evidence type="ECO:0000259" key="3">
    <source>
        <dbReference type="Pfam" id="PF01494"/>
    </source>
</evidence>
<proteinExistence type="predicted"/>
<evidence type="ECO:0000256" key="1">
    <source>
        <dbReference type="ARBA" id="ARBA00023002"/>
    </source>
</evidence>
<dbReference type="KEGG" id="mgau:MGALJ_47760"/>
<feature type="domain" description="FAD-binding" evidence="3">
    <location>
        <begin position="16"/>
        <end position="344"/>
    </location>
</feature>
<sequence>MVLLSVENRKEMNALRVLVVGAGVGGVSIARGLLRDGHDVTVFEQRPDTRPGGGAVTIWPSGSMVLEQLAVDMDGAGQLLSTVRIATSTGRPLINIAVDTIVDRLGGPVRMVPRRVLLDRLLDGFPADHIRCNSRVAAAFNTPGGVRVQFDDGSCADGDLLIGADGLHSMVRRIVGGAPAKSTGWCSWQGLSTVDHIAEKDVAVQIIGEHGNLGLWPAGGSDLQWWFDLRWSPDFVRPDRPIDAIRSSFAGWSELVDQVLATLTDDDLAASPFPHFRHPIPRLRRSGAMTLLGDAAHAMPPALAQGANQALLDTMVLRKALADLRGNDELASALRWYEKTRRRRLTVLSWVTSRQISQSQSVLKWVALISDSFGTWVMTAFLRWLSQRRISVSAVLCASSCRFAALADLLVELGIAALQREHGQRCPLVFPFDDPLWSWCSRNAVRARRPDA</sequence>
<dbReference type="InterPro" id="IPR036188">
    <property type="entry name" value="FAD/NAD-bd_sf"/>
</dbReference>
<organism evidence="4 5">
    <name type="scientific">Mycobacterium gallinarum</name>
    <dbReference type="NCBI Taxonomy" id="39689"/>
    <lineage>
        <taxon>Bacteria</taxon>
        <taxon>Bacillati</taxon>
        <taxon>Actinomycetota</taxon>
        <taxon>Actinomycetes</taxon>
        <taxon>Mycobacteriales</taxon>
        <taxon>Mycobacteriaceae</taxon>
        <taxon>Mycobacterium</taxon>
    </lineage>
</organism>
<keyword evidence="2" id="KW-0503">Monooxygenase</keyword>
<dbReference type="InterPro" id="IPR002938">
    <property type="entry name" value="FAD-bd"/>
</dbReference>
<dbReference type="AlphaFoldDB" id="A0A9W4B737"/>
<dbReference type="InterPro" id="IPR050493">
    <property type="entry name" value="FAD-dep_Monooxygenase_BioMet"/>
</dbReference>
<dbReference type="GO" id="GO:0004497">
    <property type="term" value="F:monooxygenase activity"/>
    <property type="evidence" value="ECO:0007669"/>
    <property type="project" value="UniProtKB-KW"/>
</dbReference>
<keyword evidence="5" id="KW-1185">Reference proteome</keyword>
<reference evidence="4 5" key="1">
    <citation type="journal article" date="2019" name="Emerg. Microbes Infect.">
        <title>Comprehensive subspecies identification of 175 nontuberculous mycobacteria species based on 7547 genomic profiles.</title>
        <authorList>
            <person name="Matsumoto Y."/>
            <person name="Kinjo T."/>
            <person name="Motooka D."/>
            <person name="Nabeya D."/>
            <person name="Jung N."/>
            <person name="Uechi K."/>
            <person name="Horii T."/>
            <person name="Iida T."/>
            <person name="Fujita J."/>
            <person name="Nakamura S."/>
        </authorList>
    </citation>
    <scope>NUCLEOTIDE SEQUENCE [LARGE SCALE GENOMIC DNA]</scope>
    <source>
        <strain evidence="4 5">JCM 6399</strain>
    </source>
</reference>
<dbReference type="GO" id="GO:0071949">
    <property type="term" value="F:FAD binding"/>
    <property type="evidence" value="ECO:0007669"/>
    <property type="project" value="InterPro"/>
</dbReference>
<dbReference type="EMBL" id="AP022601">
    <property type="protein sequence ID" value="BBY95107.1"/>
    <property type="molecule type" value="Genomic_DNA"/>
</dbReference>
<dbReference type="Pfam" id="PF01494">
    <property type="entry name" value="FAD_binding_3"/>
    <property type="match status" value="1"/>
</dbReference>
<dbReference type="PANTHER" id="PTHR13789:SF309">
    <property type="entry name" value="PUTATIVE (AFU_ORTHOLOGUE AFUA_6G14510)-RELATED"/>
    <property type="match status" value="1"/>
</dbReference>
<evidence type="ECO:0000313" key="5">
    <source>
        <dbReference type="Proteomes" id="UP000465785"/>
    </source>
</evidence>